<keyword evidence="8" id="KW-0408">Iron</keyword>
<dbReference type="InterPro" id="IPR036390">
    <property type="entry name" value="WH_DNA-bd_sf"/>
</dbReference>
<evidence type="ECO:0000256" key="6">
    <source>
        <dbReference type="ARBA" id="ARBA00023163"/>
    </source>
</evidence>
<comment type="similarity">
    <text evidence="1">Belongs to the Fur family.</text>
</comment>
<evidence type="ECO:0000256" key="7">
    <source>
        <dbReference type="PIRSR" id="PIRSR602481-1"/>
    </source>
</evidence>
<evidence type="ECO:0000256" key="3">
    <source>
        <dbReference type="ARBA" id="ARBA00022833"/>
    </source>
</evidence>
<comment type="cofactor">
    <cofactor evidence="7">
        <name>Zn(2+)</name>
        <dbReference type="ChEBI" id="CHEBI:29105"/>
    </cofactor>
    <text evidence="7">Binds 1 zinc ion per subunit.</text>
</comment>
<proteinExistence type="inferred from homology"/>
<dbReference type="SUPFAM" id="SSF46785">
    <property type="entry name" value="Winged helix' DNA-binding domain"/>
    <property type="match status" value="1"/>
</dbReference>
<evidence type="ECO:0000313" key="10">
    <source>
        <dbReference type="Proteomes" id="UP000594688"/>
    </source>
</evidence>
<dbReference type="Gene3D" id="1.10.10.10">
    <property type="entry name" value="Winged helix-like DNA-binding domain superfamily/Winged helix DNA-binding domain"/>
    <property type="match status" value="1"/>
</dbReference>
<dbReference type="GO" id="GO:0008270">
    <property type="term" value="F:zinc ion binding"/>
    <property type="evidence" value="ECO:0007669"/>
    <property type="project" value="TreeGrafter"/>
</dbReference>
<gene>
    <name evidence="9" type="ORF">G3M70_11450</name>
</gene>
<evidence type="ECO:0000256" key="1">
    <source>
        <dbReference type="ARBA" id="ARBA00007957"/>
    </source>
</evidence>
<dbReference type="GO" id="GO:0045892">
    <property type="term" value="P:negative regulation of DNA-templated transcription"/>
    <property type="evidence" value="ECO:0007669"/>
    <property type="project" value="TreeGrafter"/>
</dbReference>
<protein>
    <submittedName>
        <fullName evidence="9">Transcriptional repressor</fullName>
    </submittedName>
</protein>
<dbReference type="Gene3D" id="3.30.1490.190">
    <property type="match status" value="1"/>
</dbReference>
<dbReference type="GO" id="GO:1900376">
    <property type="term" value="P:regulation of secondary metabolite biosynthetic process"/>
    <property type="evidence" value="ECO:0007669"/>
    <property type="project" value="TreeGrafter"/>
</dbReference>
<evidence type="ECO:0000313" key="9">
    <source>
        <dbReference type="EMBL" id="QPJ62452.1"/>
    </source>
</evidence>
<dbReference type="PANTHER" id="PTHR33202:SF8">
    <property type="entry name" value="PEROXIDE-RESPONSIVE REPRESSOR PERR"/>
    <property type="match status" value="1"/>
</dbReference>
<dbReference type="CDD" id="cd07153">
    <property type="entry name" value="Fur_like"/>
    <property type="match status" value="1"/>
</dbReference>
<reference evidence="9 10" key="1">
    <citation type="submission" date="2020-02" db="EMBL/GenBank/DDBJ databases">
        <title>Genomic and physiological characterization of two novel Nitrospinaceae genera.</title>
        <authorList>
            <person name="Mueller A.J."/>
            <person name="Jung M.-Y."/>
            <person name="Strachan C.R."/>
            <person name="Herbold C.W."/>
            <person name="Kirkegaard R.H."/>
            <person name="Daims H."/>
        </authorList>
    </citation>
    <scope>NUCLEOTIDE SEQUENCE [LARGE SCALE GENOMIC DNA]</scope>
    <source>
        <strain evidence="9">EB</strain>
    </source>
</reference>
<dbReference type="AlphaFoldDB" id="A0A7T0BXS9"/>
<evidence type="ECO:0000256" key="4">
    <source>
        <dbReference type="ARBA" id="ARBA00023015"/>
    </source>
</evidence>
<dbReference type="PANTHER" id="PTHR33202">
    <property type="entry name" value="ZINC UPTAKE REGULATION PROTEIN"/>
    <property type="match status" value="1"/>
</dbReference>
<keyword evidence="6" id="KW-0804">Transcription</keyword>
<accession>A0A7T0BXS9</accession>
<evidence type="ECO:0000256" key="2">
    <source>
        <dbReference type="ARBA" id="ARBA00022491"/>
    </source>
</evidence>
<evidence type="ECO:0000256" key="5">
    <source>
        <dbReference type="ARBA" id="ARBA00023125"/>
    </source>
</evidence>
<dbReference type="InterPro" id="IPR002481">
    <property type="entry name" value="FUR"/>
</dbReference>
<dbReference type="KEGG" id="nli:G3M70_11450"/>
<dbReference type="InterPro" id="IPR043135">
    <property type="entry name" value="Fur_C"/>
</dbReference>
<keyword evidence="2" id="KW-0678">Repressor</keyword>
<feature type="binding site" evidence="7">
    <location>
        <position position="100"/>
    </location>
    <ligand>
        <name>Zn(2+)</name>
        <dbReference type="ChEBI" id="CHEBI:29105"/>
    </ligand>
</feature>
<feature type="binding site" evidence="8">
    <location>
        <position position="94"/>
    </location>
    <ligand>
        <name>Fe cation</name>
        <dbReference type="ChEBI" id="CHEBI:24875"/>
    </ligand>
</feature>
<feature type="binding site" evidence="7">
    <location>
        <position position="139"/>
    </location>
    <ligand>
        <name>Zn(2+)</name>
        <dbReference type="ChEBI" id="CHEBI:29105"/>
    </ligand>
</feature>
<organism evidence="9 10">
    <name type="scientific">Candidatus Nitronauta litoralis</name>
    <dbReference type="NCBI Taxonomy" id="2705533"/>
    <lineage>
        <taxon>Bacteria</taxon>
        <taxon>Pseudomonadati</taxon>
        <taxon>Nitrospinota/Tectimicrobiota group</taxon>
        <taxon>Nitrospinota</taxon>
        <taxon>Nitrospinia</taxon>
        <taxon>Nitrospinales</taxon>
        <taxon>Nitrospinaceae</taxon>
        <taxon>Candidatus Nitronauta</taxon>
    </lineage>
</organism>
<dbReference type="Pfam" id="PF01475">
    <property type="entry name" value="FUR"/>
    <property type="match status" value="1"/>
</dbReference>
<keyword evidence="4" id="KW-0805">Transcription regulation</keyword>
<keyword evidence="5" id="KW-0238">DNA-binding</keyword>
<comment type="cofactor">
    <cofactor evidence="8">
        <name>Mn(2+)</name>
        <dbReference type="ChEBI" id="CHEBI:29035"/>
    </cofactor>
    <cofactor evidence="8">
        <name>Fe(2+)</name>
        <dbReference type="ChEBI" id="CHEBI:29033"/>
    </cofactor>
    <text evidence="8">Binds 1 Mn(2+) or Fe(2+) ion per subunit.</text>
</comment>
<sequence length="146" mass="16977">MKKSSSPLLTDKTKALLKEKGLSITQPRKTILEFLLENHGPFSIEEIHQRIGESACDLATVYRCMGQFEKEELVEKRFLGDETLRYEFRDESHHHHHIICRNCKNVTPMDYCLISEVEKMIQDKGYTNITHSLEFFGICPECNISD</sequence>
<dbReference type="Proteomes" id="UP000594688">
    <property type="component" value="Chromosome"/>
</dbReference>
<feature type="binding site" evidence="7">
    <location>
        <position position="103"/>
    </location>
    <ligand>
        <name>Zn(2+)</name>
        <dbReference type="ChEBI" id="CHEBI:29105"/>
    </ligand>
</feature>
<feature type="binding site" evidence="8">
    <location>
        <position position="131"/>
    </location>
    <ligand>
        <name>Fe cation</name>
        <dbReference type="ChEBI" id="CHEBI:24875"/>
    </ligand>
</feature>
<feature type="binding site" evidence="7">
    <location>
        <position position="142"/>
    </location>
    <ligand>
        <name>Zn(2+)</name>
        <dbReference type="ChEBI" id="CHEBI:29105"/>
    </ligand>
</feature>
<dbReference type="EMBL" id="CP048685">
    <property type="protein sequence ID" value="QPJ62452.1"/>
    <property type="molecule type" value="Genomic_DNA"/>
</dbReference>
<name>A0A7T0BXS9_9BACT</name>
<keyword evidence="3 7" id="KW-0862">Zinc</keyword>
<evidence type="ECO:0000256" key="8">
    <source>
        <dbReference type="PIRSR" id="PIRSR602481-2"/>
    </source>
</evidence>
<dbReference type="InterPro" id="IPR036388">
    <property type="entry name" value="WH-like_DNA-bd_sf"/>
</dbReference>
<dbReference type="GO" id="GO:0000976">
    <property type="term" value="F:transcription cis-regulatory region binding"/>
    <property type="evidence" value="ECO:0007669"/>
    <property type="project" value="TreeGrafter"/>
</dbReference>
<dbReference type="GO" id="GO:0003700">
    <property type="term" value="F:DNA-binding transcription factor activity"/>
    <property type="evidence" value="ECO:0007669"/>
    <property type="project" value="InterPro"/>
</dbReference>
<keyword evidence="7" id="KW-0479">Metal-binding</keyword>